<reference evidence="1 2" key="1">
    <citation type="submission" date="2018-06" db="EMBL/GenBank/DDBJ databases">
        <title>Lujinxingia sediminis gen. nov. sp. nov., a new facultative anaerobic member of the class Deltaproteobacteria, and proposal of Lujinxingaceae fam. nov.</title>
        <authorList>
            <person name="Guo L.-Y."/>
            <person name="Li C.-M."/>
            <person name="Wang S."/>
            <person name="Du Z.-J."/>
        </authorList>
    </citation>
    <scope>NUCLEOTIDE SEQUENCE [LARGE SCALE GENOMIC DNA]</scope>
    <source>
        <strain evidence="1 2">FA350</strain>
    </source>
</reference>
<name>A0A2Z4FJJ7_9DELT</name>
<dbReference type="PANTHER" id="PTHR40114">
    <property type="entry name" value="SLR0698 PROTEIN"/>
    <property type="match status" value="1"/>
</dbReference>
<evidence type="ECO:0000313" key="2">
    <source>
        <dbReference type="Proteomes" id="UP000249799"/>
    </source>
</evidence>
<dbReference type="KEGG" id="bsed:DN745_06630"/>
<dbReference type="OrthoDB" id="9805588at2"/>
<dbReference type="InterPro" id="IPR033469">
    <property type="entry name" value="CYTH-like_dom_sf"/>
</dbReference>
<dbReference type="PIRSF" id="PIRSF016487">
    <property type="entry name" value="CYTH_UCP016487"/>
    <property type="match status" value="1"/>
</dbReference>
<sequence length="155" mass="17887">MAVEIERKFLVCSQLWRADVFDEIPMRQGYFESAPGATVRVRIEGERAVLTIKGPTVGLSRAEFEYEIPMADAREMLDTFCQGRQVEKVRYLVKHGEHTWEVDVFEGANAGLVMAEVELDRDDEAVATPEWIGEEVSHDRRYRNGYLARHPWAER</sequence>
<dbReference type="CDD" id="cd07891">
    <property type="entry name" value="CYTH-like_CthTTM-like_1"/>
    <property type="match status" value="1"/>
</dbReference>
<dbReference type="InterPro" id="IPR012042">
    <property type="entry name" value="NeuTTM/CthTTM-like"/>
</dbReference>
<dbReference type="Pfam" id="PF01928">
    <property type="entry name" value="CYTH"/>
    <property type="match status" value="1"/>
</dbReference>
<dbReference type="Gene3D" id="2.40.320.10">
    <property type="entry name" value="Hypothetical Protein Pfu-838710-001"/>
    <property type="match status" value="1"/>
</dbReference>
<gene>
    <name evidence="1" type="ORF">DN745_06630</name>
</gene>
<dbReference type="PANTHER" id="PTHR40114:SF1">
    <property type="entry name" value="SLR0698 PROTEIN"/>
    <property type="match status" value="1"/>
</dbReference>
<dbReference type="Proteomes" id="UP000249799">
    <property type="component" value="Chromosome"/>
</dbReference>
<evidence type="ECO:0000313" key="1">
    <source>
        <dbReference type="EMBL" id="AWV89030.1"/>
    </source>
</evidence>
<dbReference type="SUPFAM" id="SSF55154">
    <property type="entry name" value="CYTH-like phosphatases"/>
    <property type="match status" value="1"/>
</dbReference>
<dbReference type="PROSITE" id="PS51707">
    <property type="entry name" value="CYTH"/>
    <property type="match status" value="1"/>
</dbReference>
<dbReference type="EMBL" id="CP030032">
    <property type="protein sequence ID" value="AWV89030.1"/>
    <property type="molecule type" value="Genomic_DNA"/>
</dbReference>
<protein>
    <submittedName>
        <fullName evidence="1">Adenylate cyclase</fullName>
    </submittedName>
</protein>
<dbReference type="RefSeq" id="WP_111333198.1">
    <property type="nucleotide sequence ID" value="NZ_CP030032.1"/>
</dbReference>
<keyword evidence="2" id="KW-1185">Reference proteome</keyword>
<proteinExistence type="predicted"/>
<accession>A0A2Z4FJJ7</accession>
<dbReference type="InterPro" id="IPR023577">
    <property type="entry name" value="CYTH_domain"/>
</dbReference>
<dbReference type="SMART" id="SM01118">
    <property type="entry name" value="CYTH"/>
    <property type="match status" value="1"/>
</dbReference>
<dbReference type="AlphaFoldDB" id="A0A2Z4FJJ7"/>
<organism evidence="1 2">
    <name type="scientific">Bradymonas sediminis</name>
    <dbReference type="NCBI Taxonomy" id="1548548"/>
    <lineage>
        <taxon>Bacteria</taxon>
        <taxon>Deltaproteobacteria</taxon>
        <taxon>Bradymonadales</taxon>
        <taxon>Bradymonadaceae</taxon>
        <taxon>Bradymonas</taxon>
    </lineage>
</organism>